<dbReference type="STRING" id="284811.Q756P2"/>
<dbReference type="GeneID" id="4621279"/>
<dbReference type="EMBL" id="AE016818">
    <property type="protein sequence ID" value="AAS52893.1"/>
    <property type="molecule type" value="Genomic_DNA"/>
</dbReference>
<comment type="similarity">
    <text evidence="2">Belongs to the CYSTM1 family.</text>
</comment>
<dbReference type="InterPro" id="IPR028144">
    <property type="entry name" value="CYSTM_dom"/>
</dbReference>
<sequence>MSAADYYRGDDKQQFNRPPAAPPAGDRGYPGQGYDQGYQPQQAYYQQPAPQAMPPQGYYAEQPPMPPPQGYYGPPPQQPIYVQQPAQAPSKNDSCLVACLGGMCLCYTLDMLF</sequence>
<dbReference type="OMA" id="PQHKDDS"/>
<comment type="subcellular location">
    <subcellularLocation>
        <location evidence="1">Membrane</location>
    </subcellularLocation>
</comment>
<proteinExistence type="inferred from homology"/>
<reference evidence="6 7" key="1">
    <citation type="journal article" date="2004" name="Science">
        <title>The Ashbya gossypii genome as a tool for mapping the ancient Saccharomyces cerevisiae genome.</title>
        <authorList>
            <person name="Dietrich F.S."/>
            <person name="Voegeli S."/>
            <person name="Brachat S."/>
            <person name="Lerch A."/>
            <person name="Gates K."/>
            <person name="Steiner S."/>
            <person name="Mohr C."/>
            <person name="Pohlmann R."/>
            <person name="Luedi P."/>
            <person name="Choi S."/>
            <person name="Wing R.A."/>
            <person name="Flavier A."/>
            <person name="Gaffney T.D."/>
            <person name="Philippsen P."/>
        </authorList>
    </citation>
    <scope>NUCLEOTIDE SEQUENCE [LARGE SCALE GENOMIC DNA]</scope>
    <source>
        <strain evidence="7">ATCC 10895 / CBS 109.51 / FGSC 9923 / NRRL Y-1056</strain>
    </source>
</reference>
<dbReference type="KEGG" id="ago:AGOS_AER212W"/>
<keyword evidence="7" id="KW-1185">Reference proteome</keyword>
<dbReference type="AlphaFoldDB" id="Q756P2"/>
<gene>
    <name evidence="6" type="ORF">AGOS_AER212W</name>
</gene>
<dbReference type="HOGENOM" id="CLU_150838_0_0_1"/>
<dbReference type="GO" id="GO:0005886">
    <property type="term" value="C:plasma membrane"/>
    <property type="evidence" value="ECO:0000318"/>
    <property type="project" value="GO_Central"/>
</dbReference>
<evidence type="ECO:0000256" key="2">
    <source>
        <dbReference type="ARBA" id="ARBA00009444"/>
    </source>
</evidence>
<evidence type="ECO:0000256" key="3">
    <source>
        <dbReference type="ARBA" id="ARBA00023136"/>
    </source>
</evidence>
<dbReference type="InParanoid" id="Q756P2"/>
<protein>
    <submittedName>
        <fullName evidence="6">AER212Wp</fullName>
    </submittedName>
</protein>
<dbReference type="Proteomes" id="UP000000591">
    <property type="component" value="Chromosome V"/>
</dbReference>
<dbReference type="FunCoup" id="Q756P2">
    <property type="interactions" value="37"/>
</dbReference>
<feature type="compositionally biased region" description="Pro residues" evidence="4">
    <location>
        <begin position="63"/>
        <end position="78"/>
    </location>
</feature>
<evidence type="ECO:0000256" key="1">
    <source>
        <dbReference type="ARBA" id="ARBA00004370"/>
    </source>
</evidence>
<name>Q756P2_EREGS</name>
<keyword evidence="3" id="KW-0472">Membrane</keyword>
<feature type="region of interest" description="Disordered" evidence="4">
    <location>
        <begin position="1"/>
        <end position="87"/>
    </location>
</feature>
<evidence type="ECO:0000313" key="6">
    <source>
        <dbReference type="EMBL" id="AAS52893.1"/>
    </source>
</evidence>
<evidence type="ECO:0000256" key="4">
    <source>
        <dbReference type="SAM" id="MobiDB-lite"/>
    </source>
</evidence>
<accession>Q756P2</accession>
<feature type="domain" description="Cysteine-rich transmembrane" evidence="5">
    <location>
        <begin position="79"/>
        <end position="113"/>
    </location>
</feature>
<feature type="compositionally biased region" description="Low complexity" evidence="4">
    <location>
        <begin position="32"/>
        <end position="62"/>
    </location>
</feature>
<dbReference type="RefSeq" id="NP_985069.1">
    <property type="nucleotide sequence ID" value="NM_210423.1"/>
</dbReference>
<evidence type="ECO:0000259" key="5">
    <source>
        <dbReference type="Pfam" id="PF12734"/>
    </source>
</evidence>
<evidence type="ECO:0000313" key="7">
    <source>
        <dbReference type="Proteomes" id="UP000000591"/>
    </source>
</evidence>
<reference evidence="7" key="2">
    <citation type="journal article" date="2013" name="G3 (Bethesda)">
        <title>Genomes of Ashbya fungi isolated from insects reveal four mating-type loci, numerous translocations, lack of transposons, and distinct gene duplications.</title>
        <authorList>
            <person name="Dietrich F.S."/>
            <person name="Voegeli S."/>
            <person name="Kuo S."/>
            <person name="Philippsen P."/>
        </authorList>
    </citation>
    <scope>GENOME REANNOTATION</scope>
    <source>
        <strain evidence="7">ATCC 10895 / CBS 109.51 / FGSC 9923 / NRRL Y-1056</strain>
    </source>
</reference>
<dbReference type="Pfam" id="PF12734">
    <property type="entry name" value="CYSTM"/>
    <property type="match status" value="1"/>
</dbReference>
<organism evidence="6 7">
    <name type="scientific">Eremothecium gossypii (strain ATCC 10895 / CBS 109.51 / FGSC 9923 / NRRL Y-1056)</name>
    <name type="common">Yeast</name>
    <name type="synonym">Ashbya gossypii</name>
    <dbReference type="NCBI Taxonomy" id="284811"/>
    <lineage>
        <taxon>Eukaryota</taxon>
        <taxon>Fungi</taxon>
        <taxon>Dikarya</taxon>
        <taxon>Ascomycota</taxon>
        <taxon>Saccharomycotina</taxon>
        <taxon>Saccharomycetes</taxon>
        <taxon>Saccharomycetales</taxon>
        <taxon>Saccharomycetaceae</taxon>
        <taxon>Eremothecium</taxon>
    </lineage>
</organism>